<protein>
    <submittedName>
        <fullName evidence="1">Uncharacterized protein</fullName>
    </submittedName>
</protein>
<dbReference type="PANTHER" id="PTHR36956:SF2">
    <property type="entry name" value="CPXV012 PROTEIN-RELATED"/>
    <property type="match status" value="1"/>
</dbReference>
<name>A0A8R1E7A8_CAEJA</name>
<dbReference type="Proteomes" id="UP000005237">
    <property type="component" value="Unassembled WGS sequence"/>
</dbReference>
<organism evidence="1 2">
    <name type="scientific">Caenorhabditis japonica</name>
    <dbReference type="NCBI Taxonomy" id="281687"/>
    <lineage>
        <taxon>Eukaryota</taxon>
        <taxon>Metazoa</taxon>
        <taxon>Ecdysozoa</taxon>
        <taxon>Nematoda</taxon>
        <taxon>Chromadorea</taxon>
        <taxon>Rhabditida</taxon>
        <taxon>Rhabditina</taxon>
        <taxon>Rhabditomorpha</taxon>
        <taxon>Rhabditoidea</taxon>
        <taxon>Rhabditidae</taxon>
        <taxon>Peloderinae</taxon>
        <taxon>Caenorhabditis</taxon>
    </lineage>
</organism>
<reference evidence="2" key="1">
    <citation type="submission" date="2010-08" db="EMBL/GenBank/DDBJ databases">
        <authorList>
            <consortium name="Caenorhabditis japonica Sequencing Consortium"/>
            <person name="Wilson R.K."/>
        </authorList>
    </citation>
    <scope>NUCLEOTIDE SEQUENCE [LARGE SCALE GENOMIC DNA]</scope>
    <source>
        <strain evidence="2">DF5081</strain>
    </source>
</reference>
<sequence length="222" mass="25729">MSEISDSGSEAVSLPKNFPIPFRDKMISEDISVSVGNNIFPTSEKKHVFLSKFDKQCQEELDTTYQCLQIQKKIPISNEKDGLEIGRRISKVIDCMGRTNCNLTRTIESFLYNEKWWIEVYSTRLQPCLQDEVLSEIQKQCNCPVLRYFGNTDCPKDFETVKLFSRCAVQELKKRTECTAPDRRLFQKLFNALRARYLIGKQIKVEIDHSNVVVPRGFDLNL</sequence>
<keyword evidence="2" id="KW-1185">Reference proteome</keyword>
<reference evidence="1" key="2">
    <citation type="submission" date="2022-06" db="UniProtKB">
        <authorList>
            <consortium name="EnsemblMetazoa"/>
        </authorList>
    </citation>
    <scope>IDENTIFICATION</scope>
    <source>
        <strain evidence="1">DF5081</strain>
    </source>
</reference>
<dbReference type="EnsemblMetazoa" id="CJA21741c.1">
    <property type="protein sequence ID" value="CJA21741c.1"/>
    <property type="gene ID" value="WBGene00177313"/>
</dbReference>
<proteinExistence type="predicted"/>
<evidence type="ECO:0000313" key="1">
    <source>
        <dbReference type="EnsemblMetazoa" id="CJA21741c.1"/>
    </source>
</evidence>
<dbReference type="AlphaFoldDB" id="A0A8R1E7A8"/>
<evidence type="ECO:0000313" key="2">
    <source>
        <dbReference type="Proteomes" id="UP000005237"/>
    </source>
</evidence>
<dbReference type="PANTHER" id="PTHR36956">
    <property type="entry name" value="UTERINE LUMIN EXPRESSED/LOCAILIZED-RELATED"/>
    <property type="match status" value="1"/>
</dbReference>
<accession>A0A8R1E7A8</accession>